<dbReference type="InterPro" id="IPR052478">
    <property type="entry name" value="Metabolite_Synth_Reg"/>
</dbReference>
<reference evidence="9 10" key="1">
    <citation type="journal article" date="2014" name="Proc. Natl. Acad. Sci. U.S.A.">
        <title>Trajectory and genomic determinants of fungal-pathogen speciation and host adaptation.</title>
        <authorList>
            <person name="Hu X."/>
            <person name="Xiao G."/>
            <person name="Zheng P."/>
            <person name="Shang Y."/>
            <person name="Su Y."/>
            <person name="Zhang X."/>
            <person name="Liu X."/>
            <person name="Zhan S."/>
            <person name="St Leger R.J."/>
            <person name="Wang C."/>
        </authorList>
    </citation>
    <scope>NUCLEOTIDE SEQUENCE [LARGE SCALE GENOMIC DNA]</scope>
    <source>
        <strain evidence="9 10">ARSEF 549</strain>
    </source>
</reference>
<evidence type="ECO:0000313" key="10">
    <source>
        <dbReference type="Proteomes" id="UP000031186"/>
    </source>
</evidence>
<dbReference type="PROSITE" id="PS50048">
    <property type="entry name" value="ZN2_CY6_FUNGAL_2"/>
    <property type="match status" value="1"/>
</dbReference>
<sequence>MPKRSYGAVQQGAAKNRLRAYAACTECRRRKRKCDGKEPCSSCHGYGYTCVYHVASDSALSADDANGSIEGSSSSNVTHTTLGRAMAHDGLPPLYPSRPSRPSRPSPSKPLPAQEPRSTEVFVSKQKGRYINAHSAVALPHLVGSCLGAEVPPRLHSFAWNLGTRPERKWAIHTPLSSFTTLADCQRLASVYFNAVHPMFPFLAEETFSQRLSSLWGSLESRPNFAAVVAAVAALGSFFANPSHPKEEALVDYAFSILDMGLSTPISLLDMDSVAGWILRTLYIRLTTRPAVACLASQTAMHAAEILSLHRDISERHTTTTSSRETLFSKDELESRRRHYWVAWCLNCLLSVEYGLGSVKLSLATCSPPSSSPGVYIEHLVSLAQVLDSVETEVENCLNTQAMADCFLQLQSIASESALVCLFKAEVCVGILRRYVSAALRPSKTITKSSIAILEKALDSIDGLLSAHQFWWNLLSVPFQTVCIILQFDTDSYLTLLPTAMGVLRNLSQKLDTHLTKEALCTAQQLVALSRDNTQAKAKLKTDALGDCPYNTGINWPSMDEAFDFENWPLGLDFLYNSQ</sequence>
<keyword evidence="10" id="KW-1185">Reference proteome</keyword>
<keyword evidence="6" id="KW-0539">Nucleus</keyword>
<dbReference type="HOGENOM" id="CLU_019691_0_0_1"/>
<evidence type="ECO:0000256" key="3">
    <source>
        <dbReference type="ARBA" id="ARBA00023015"/>
    </source>
</evidence>
<feature type="non-terminal residue" evidence="9">
    <location>
        <position position="1"/>
    </location>
</feature>
<dbReference type="GO" id="GO:0009410">
    <property type="term" value="P:response to xenobiotic stimulus"/>
    <property type="evidence" value="ECO:0007669"/>
    <property type="project" value="TreeGrafter"/>
</dbReference>
<dbReference type="CDD" id="cd00067">
    <property type="entry name" value="GAL4"/>
    <property type="match status" value="1"/>
</dbReference>
<dbReference type="VEuPathDB" id="FungiDB:MAN_00056"/>
<keyword evidence="5" id="KW-0804">Transcription</keyword>
<evidence type="ECO:0000256" key="5">
    <source>
        <dbReference type="ARBA" id="ARBA00023163"/>
    </source>
</evidence>
<evidence type="ECO:0000256" key="6">
    <source>
        <dbReference type="ARBA" id="ARBA00023242"/>
    </source>
</evidence>
<keyword evidence="3" id="KW-0805">Transcription regulation</keyword>
<dbReference type="Pfam" id="PF04082">
    <property type="entry name" value="Fungal_trans"/>
    <property type="match status" value="1"/>
</dbReference>
<evidence type="ECO:0000256" key="1">
    <source>
        <dbReference type="ARBA" id="ARBA00022723"/>
    </source>
</evidence>
<evidence type="ECO:0000256" key="7">
    <source>
        <dbReference type="SAM" id="MobiDB-lite"/>
    </source>
</evidence>
<feature type="region of interest" description="Disordered" evidence="7">
    <location>
        <begin position="86"/>
        <end position="119"/>
    </location>
</feature>
<protein>
    <submittedName>
        <fullName evidence="9">Gal4p family of zinc cluster protein</fullName>
    </submittedName>
</protein>
<proteinExistence type="predicted"/>
<dbReference type="GO" id="GO:0006351">
    <property type="term" value="P:DNA-templated transcription"/>
    <property type="evidence" value="ECO:0007669"/>
    <property type="project" value="InterPro"/>
</dbReference>
<accession>A0A0B4FRW1</accession>
<evidence type="ECO:0000256" key="4">
    <source>
        <dbReference type="ARBA" id="ARBA00023125"/>
    </source>
</evidence>
<dbReference type="PROSITE" id="PS00463">
    <property type="entry name" value="ZN2_CY6_FUNGAL_1"/>
    <property type="match status" value="1"/>
</dbReference>
<dbReference type="InterPro" id="IPR001138">
    <property type="entry name" value="Zn2Cys6_DnaBD"/>
</dbReference>
<dbReference type="OrthoDB" id="4064873at2759"/>
<comment type="caution">
    <text evidence="9">The sequence shown here is derived from an EMBL/GenBank/DDBJ whole genome shotgun (WGS) entry which is preliminary data.</text>
</comment>
<dbReference type="Proteomes" id="UP000031186">
    <property type="component" value="Unassembled WGS sequence"/>
</dbReference>
<dbReference type="PANTHER" id="PTHR31779">
    <property type="entry name" value="2-NITROPROPANE DIOXYGENASE FAMILY, PUTATIVE (AFU_ORTHOLOGUE AFUA_2G17430)-RELATED"/>
    <property type="match status" value="1"/>
</dbReference>
<keyword evidence="1" id="KW-0479">Metal-binding</keyword>
<dbReference type="AlphaFoldDB" id="A0A0B4FRW1"/>
<dbReference type="SMART" id="SM00066">
    <property type="entry name" value="GAL4"/>
    <property type="match status" value="1"/>
</dbReference>
<evidence type="ECO:0000259" key="8">
    <source>
        <dbReference type="PROSITE" id="PS50048"/>
    </source>
</evidence>
<dbReference type="GO" id="GO:0000981">
    <property type="term" value="F:DNA-binding transcription factor activity, RNA polymerase II-specific"/>
    <property type="evidence" value="ECO:0007669"/>
    <property type="project" value="InterPro"/>
</dbReference>
<dbReference type="GO" id="GO:0003677">
    <property type="term" value="F:DNA binding"/>
    <property type="evidence" value="ECO:0007669"/>
    <property type="project" value="UniProtKB-KW"/>
</dbReference>
<dbReference type="EMBL" id="AZNF01000001">
    <property type="protein sequence ID" value="KID70457.1"/>
    <property type="molecule type" value="Genomic_DNA"/>
</dbReference>
<dbReference type="PANTHER" id="PTHR31779:SF4">
    <property type="entry name" value="2-NITROPROPANE DIOXYGENASE FAMILY, PUTATIVE (AFU_ORTHOLOGUE AFUA_2G17430)-RELATED"/>
    <property type="match status" value="1"/>
</dbReference>
<name>A0A0B4FRW1_METAF</name>
<dbReference type="GO" id="GO:0008270">
    <property type="term" value="F:zinc ion binding"/>
    <property type="evidence" value="ECO:0007669"/>
    <property type="project" value="InterPro"/>
</dbReference>
<evidence type="ECO:0000256" key="2">
    <source>
        <dbReference type="ARBA" id="ARBA00022833"/>
    </source>
</evidence>
<keyword evidence="4" id="KW-0238">DNA-binding</keyword>
<dbReference type="Pfam" id="PF00172">
    <property type="entry name" value="Zn_clus"/>
    <property type="match status" value="1"/>
</dbReference>
<keyword evidence="2" id="KW-0862">Zinc</keyword>
<feature type="domain" description="Zn(2)-C6 fungal-type" evidence="8">
    <location>
        <begin position="23"/>
        <end position="52"/>
    </location>
</feature>
<evidence type="ECO:0000313" key="9">
    <source>
        <dbReference type="EMBL" id="KID70457.1"/>
    </source>
</evidence>
<dbReference type="Gene3D" id="4.10.240.10">
    <property type="entry name" value="Zn(2)-C6 fungal-type DNA-binding domain"/>
    <property type="match status" value="1"/>
</dbReference>
<dbReference type="CDD" id="cd12148">
    <property type="entry name" value="fungal_TF_MHR"/>
    <property type="match status" value="1"/>
</dbReference>
<dbReference type="InterPro" id="IPR007219">
    <property type="entry name" value="XnlR_reg_dom"/>
</dbReference>
<gene>
    <name evidence="9" type="ORF">MAN_00056</name>
</gene>
<organism evidence="9 10">
    <name type="scientific">Metarhizium anisopliae (strain ARSEF 549)</name>
    <dbReference type="NCBI Taxonomy" id="3151832"/>
    <lineage>
        <taxon>Eukaryota</taxon>
        <taxon>Fungi</taxon>
        <taxon>Dikarya</taxon>
        <taxon>Ascomycota</taxon>
        <taxon>Pezizomycotina</taxon>
        <taxon>Sordariomycetes</taxon>
        <taxon>Hypocreomycetidae</taxon>
        <taxon>Hypocreales</taxon>
        <taxon>Clavicipitaceae</taxon>
        <taxon>Metarhizium</taxon>
    </lineage>
</organism>
<dbReference type="InterPro" id="IPR036864">
    <property type="entry name" value="Zn2-C6_fun-type_DNA-bd_sf"/>
</dbReference>
<dbReference type="SUPFAM" id="SSF57701">
    <property type="entry name" value="Zn2/Cys6 DNA-binding domain"/>
    <property type="match status" value="1"/>
</dbReference>